<dbReference type="PANTHER" id="PTHR33164">
    <property type="entry name" value="TRANSCRIPTIONAL REGULATOR, MARR FAMILY"/>
    <property type="match status" value="1"/>
</dbReference>
<gene>
    <name evidence="2" type="ORF">FEK34_09250</name>
</gene>
<dbReference type="Gene3D" id="1.10.10.10">
    <property type="entry name" value="Winged helix-like DNA-binding domain superfamily/Winged helix DNA-binding domain"/>
    <property type="match status" value="1"/>
</dbReference>
<dbReference type="PANTHER" id="PTHR33164:SF57">
    <property type="entry name" value="MARR-FAMILY TRANSCRIPTIONAL REGULATOR"/>
    <property type="match status" value="1"/>
</dbReference>
<comment type="caution">
    <text evidence="2">The sequence shown here is derived from an EMBL/GenBank/DDBJ whole genome shotgun (WGS) entry which is preliminary data.</text>
</comment>
<organism evidence="2 3">
    <name type="scientific">Nocardia cyriacigeorgica</name>
    <dbReference type="NCBI Taxonomy" id="135487"/>
    <lineage>
        <taxon>Bacteria</taxon>
        <taxon>Bacillati</taxon>
        <taxon>Actinomycetota</taxon>
        <taxon>Actinomycetes</taxon>
        <taxon>Mycobacteriales</taxon>
        <taxon>Nocardiaceae</taxon>
        <taxon>Nocardia</taxon>
    </lineage>
</organism>
<dbReference type="InterPro" id="IPR036388">
    <property type="entry name" value="WH-like_DNA-bd_sf"/>
</dbReference>
<accession>A0A5R8NV84</accession>
<reference evidence="2 3" key="1">
    <citation type="submission" date="2019-05" db="EMBL/GenBank/DDBJ databases">
        <title>Genomes sequences of two Nocardia cyriacigeorgica environmental isolates, type strains Nocardia asteroides ATCC 19247 and Nocardia cyriacigeorgica DSM 44484.</title>
        <authorList>
            <person name="Vautrin F."/>
            <person name="Bergeron E."/>
            <person name="Dubost A."/>
            <person name="Abrouk D."/>
            <person name="Rodriguez Nava V."/>
            <person name="Pujic P."/>
        </authorList>
    </citation>
    <scope>NUCLEOTIDE SEQUENCE [LARGE SCALE GENOMIC DNA]</scope>
    <source>
        <strain evidence="2 3">EML 446</strain>
    </source>
</reference>
<dbReference type="RefSeq" id="WP_138447391.1">
    <property type="nucleotide sequence ID" value="NZ_VBUT01000003.1"/>
</dbReference>
<sequence length="181" mass="19330">MPDAAAPFADDPAAPGRRLSAQELDALSHVPLISASFRRAQGDMPEALRATFQTHGLGPRHGAVLTQLMAGEPASVTDLARRLGVSLSTASQLVGDLARADLVLREEDPRNRRRTLVSIAAAVRPVFEQFLAVRSAALLRAIARLEPADRPAFLAGLAAWAQEEQQVTALAAPTDRRTKDA</sequence>
<dbReference type="Pfam" id="PF12802">
    <property type="entry name" value="MarR_2"/>
    <property type="match status" value="1"/>
</dbReference>
<dbReference type="EMBL" id="VBUT01000003">
    <property type="protein sequence ID" value="TLF79512.1"/>
    <property type="molecule type" value="Genomic_DNA"/>
</dbReference>
<protein>
    <submittedName>
        <fullName evidence="2">MarR family transcriptional regulator</fullName>
    </submittedName>
</protein>
<dbReference type="SUPFAM" id="SSF46785">
    <property type="entry name" value="Winged helix' DNA-binding domain"/>
    <property type="match status" value="1"/>
</dbReference>
<dbReference type="InterPro" id="IPR011991">
    <property type="entry name" value="ArsR-like_HTH"/>
</dbReference>
<dbReference type="InterPro" id="IPR039422">
    <property type="entry name" value="MarR/SlyA-like"/>
</dbReference>
<evidence type="ECO:0000313" key="2">
    <source>
        <dbReference type="EMBL" id="TLF79512.1"/>
    </source>
</evidence>
<evidence type="ECO:0000259" key="1">
    <source>
        <dbReference type="SMART" id="SM00347"/>
    </source>
</evidence>
<dbReference type="GO" id="GO:0006950">
    <property type="term" value="P:response to stress"/>
    <property type="evidence" value="ECO:0007669"/>
    <property type="project" value="TreeGrafter"/>
</dbReference>
<dbReference type="CDD" id="cd00090">
    <property type="entry name" value="HTH_ARSR"/>
    <property type="match status" value="1"/>
</dbReference>
<name>A0A5R8NV84_9NOCA</name>
<evidence type="ECO:0000313" key="3">
    <source>
        <dbReference type="Proteomes" id="UP000306378"/>
    </source>
</evidence>
<dbReference type="GO" id="GO:0003700">
    <property type="term" value="F:DNA-binding transcription factor activity"/>
    <property type="evidence" value="ECO:0007669"/>
    <property type="project" value="InterPro"/>
</dbReference>
<dbReference type="SMART" id="SM00347">
    <property type="entry name" value="HTH_MARR"/>
    <property type="match status" value="1"/>
</dbReference>
<dbReference type="InterPro" id="IPR036390">
    <property type="entry name" value="WH_DNA-bd_sf"/>
</dbReference>
<feature type="domain" description="HTH marR-type" evidence="1">
    <location>
        <begin position="50"/>
        <end position="150"/>
    </location>
</feature>
<dbReference type="AlphaFoldDB" id="A0A5R8NV84"/>
<dbReference type="InterPro" id="IPR000835">
    <property type="entry name" value="HTH_MarR-typ"/>
</dbReference>
<proteinExistence type="predicted"/>
<dbReference type="Proteomes" id="UP000306378">
    <property type="component" value="Unassembled WGS sequence"/>
</dbReference>